<keyword evidence="2" id="KW-0732">Signal</keyword>
<keyword evidence="1" id="KW-0472">Membrane</keyword>
<evidence type="ECO:0000313" key="3">
    <source>
        <dbReference type="EMBL" id="RVE60179.1"/>
    </source>
</evidence>
<protein>
    <recommendedName>
        <fullName evidence="5">Fibronectin type-III domain-containing protein</fullName>
    </recommendedName>
</protein>
<sequence>MDHNPGGVFFLLFLTTLTYSNAADHLPAPTQLQYKWLDPFILEVSWKNPPDLPRDCRPAYMVEELNEGRRRTQVTENQTFSQFFLSEKMISSPLMLSVAAECLDLKSKAANITISPTKPHAELVKNFKCFEDHPRECTWIPQNRSQNLRFLYRSCSRLEEPLHTCVQQSEEHVCFMNQRDLKRDVCVVVESDTHMNTFKPEHAVHVPPLDVTADGNYLLLTWTPSDVRNLWKFELWYKECDEPKTATFKESTVRIPYDPCCIYHFQYRVRCTGSEIFVSSSNSSVQTYGSGKCYNAAIIVAIVAPILLFLCVLLSCYCFRRHKDIICPIIPYPSNLLKELMNGTKDPGKPNTLLTTDQEVLDDVKVSLVTDRTSQQSV</sequence>
<feature type="chain" id="PRO_5019132810" description="Fibronectin type-III domain-containing protein" evidence="2">
    <location>
        <begin position="23"/>
        <end position="378"/>
    </location>
</feature>
<dbReference type="OrthoDB" id="9940625at2759"/>
<proteinExistence type="predicted"/>
<organism evidence="3 4">
    <name type="scientific">Oryzias javanicus</name>
    <name type="common">Javanese ricefish</name>
    <name type="synonym">Aplocheilus javanicus</name>
    <dbReference type="NCBI Taxonomy" id="123683"/>
    <lineage>
        <taxon>Eukaryota</taxon>
        <taxon>Metazoa</taxon>
        <taxon>Chordata</taxon>
        <taxon>Craniata</taxon>
        <taxon>Vertebrata</taxon>
        <taxon>Euteleostomi</taxon>
        <taxon>Actinopterygii</taxon>
        <taxon>Neopterygii</taxon>
        <taxon>Teleostei</taxon>
        <taxon>Neoteleostei</taxon>
        <taxon>Acanthomorphata</taxon>
        <taxon>Ovalentaria</taxon>
        <taxon>Atherinomorphae</taxon>
        <taxon>Beloniformes</taxon>
        <taxon>Adrianichthyidae</taxon>
        <taxon>Oryziinae</taxon>
        <taxon>Oryzias</taxon>
    </lineage>
</organism>
<dbReference type="AlphaFoldDB" id="A0A437CBM3"/>
<reference evidence="3 4" key="1">
    <citation type="submission" date="2018-11" db="EMBL/GenBank/DDBJ databases">
        <authorList>
            <person name="Lopez-Roques C."/>
            <person name="Donnadieu C."/>
            <person name="Bouchez O."/>
            <person name="Klopp C."/>
            <person name="Cabau C."/>
            <person name="Zahm M."/>
        </authorList>
    </citation>
    <scope>NUCLEOTIDE SEQUENCE [LARGE SCALE GENOMIC DNA]</scope>
    <source>
        <strain evidence="3">RS831</strain>
        <tissue evidence="3">Whole body</tissue>
    </source>
</reference>
<reference evidence="3 4" key="2">
    <citation type="submission" date="2019-01" db="EMBL/GenBank/DDBJ databases">
        <title>A chromosome length genome reference of the Java medaka (oryzias javanicus).</title>
        <authorList>
            <person name="Herpin A."/>
            <person name="Takehana Y."/>
            <person name="Naruse K."/>
            <person name="Ansai S."/>
            <person name="Kawaguchi M."/>
        </authorList>
    </citation>
    <scope>NUCLEOTIDE SEQUENCE [LARGE SCALE GENOMIC DNA]</scope>
    <source>
        <strain evidence="3">RS831</strain>
        <tissue evidence="3">Whole body</tissue>
    </source>
</reference>
<feature type="signal peptide" evidence="2">
    <location>
        <begin position="1"/>
        <end position="22"/>
    </location>
</feature>
<dbReference type="Proteomes" id="UP000283210">
    <property type="component" value="Chromosome 18"/>
</dbReference>
<evidence type="ECO:0000256" key="1">
    <source>
        <dbReference type="SAM" id="Phobius"/>
    </source>
</evidence>
<gene>
    <name evidence="3" type="ORF">OJAV_G00178320</name>
</gene>
<feature type="transmembrane region" description="Helical" evidence="1">
    <location>
        <begin position="296"/>
        <end position="319"/>
    </location>
</feature>
<evidence type="ECO:0000313" key="4">
    <source>
        <dbReference type="Proteomes" id="UP000283210"/>
    </source>
</evidence>
<evidence type="ECO:0008006" key="5">
    <source>
        <dbReference type="Google" id="ProtNLM"/>
    </source>
</evidence>
<dbReference type="EMBL" id="CM012454">
    <property type="protein sequence ID" value="RVE60179.1"/>
    <property type="molecule type" value="Genomic_DNA"/>
</dbReference>
<name>A0A437CBM3_ORYJA</name>
<keyword evidence="4" id="KW-1185">Reference proteome</keyword>
<keyword evidence="1" id="KW-1133">Transmembrane helix</keyword>
<evidence type="ECO:0000256" key="2">
    <source>
        <dbReference type="SAM" id="SignalP"/>
    </source>
</evidence>
<keyword evidence="1" id="KW-0812">Transmembrane</keyword>
<accession>A0A437CBM3</accession>